<gene>
    <name evidence="1" type="ORF">O9G_005609</name>
    <name evidence="2" type="ORF">ROZALSC1DRAFT_29514</name>
</gene>
<reference evidence="2" key="3">
    <citation type="submission" date="2018-08" db="EMBL/GenBank/DDBJ databases">
        <title>Leveraging single-cell genomics to expand the Fungal Tree of Life.</title>
        <authorList>
            <consortium name="DOE Joint Genome Institute"/>
            <person name="Ahrendt S.R."/>
            <person name="Quandt C.A."/>
            <person name="Ciobanu D."/>
            <person name="Clum A."/>
            <person name="Salamov A."/>
            <person name="Andreopoulos B."/>
            <person name="Cheng J.-F."/>
            <person name="Woyke T."/>
            <person name="Pelin A."/>
            <person name="Henrissat B."/>
            <person name="Reynolds N."/>
            <person name="Benny G.L."/>
            <person name="Smith M.E."/>
            <person name="James T.Y."/>
            <person name="Grigoriev I.V."/>
        </authorList>
    </citation>
    <scope>NUCLEOTIDE SEQUENCE</scope>
    <source>
        <strain evidence="2">CSF55</strain>
    </source>
</reference>
<dbReference type="EMBL" id="KE561035">
    <property type="protein sequence ID" value="EPZ33832.1"/>
    <property type="molecule type" value="Genomic_DNA"/>
</dbReference>
<evidence type="ECO:0000313" key="2">
    <source>
        <dbReference type="EMBL" id="RKP18834.1"/>
    </source>
</evidence>
<evidence type="ECO:0000313" key="3">
    <source>
        <dbReference type="Proteomes" id="UP000030755"/>
    </source>
</evidence>
<dbReference type="AlphaFoldDB" id="A0A075AYN8"/>
<evidence type="ECO:0000313" key="1">
    <source>
        <dbReference type="EMBL" id="EPZ33832.1"/>
    </source>
</evidence>
<name>A0A075AYN8_ROZAC</name>
<dbReference type="Proteomes" id="UP000030755">
    <property type="component" value="Unassembled WGS sequence"/>
</dbReference>
<sequence length="210" mass="24336">MNSTVEVRGEQENLKKTIFFDEESLNLKIDEQAKLAEGNASLEVRANLARKMNLLKELIEANKSLLEKTTGVVKKNVAHSEGKLIFAKLATGLSKGLKLTVNTPADKFWKLFDQTIRIRNLNLEQTCQLPDGLIQDHPQGYIWFENVVIKNFQDLTPETQKQEFINKFVSPSWRTERHQELFNLNYNKTDTVKSFFAKVEEKIFRKQHII</sequence>
<evidence type="ECO:0000313" key="4">
    <source>
        <dbReference type="Proteomes" id="UP000281549"/>
    </source>
</evidence>
<protein>
    <submittedName>
        <fullName evidence="1">Uncharacterized protein</fullName>
    </submittedName>
</protein>
<dbReference type="Proteomes" id="UP000281549">
    <property type="component" value="Unassembled WGS sequence"/>
</dbReference>
<reference evidence="1 3" key="1">
    <citation type="journal article" date="2013" name="Curr. Biol.">
        <title>Shared signatures of parasitism and phylogenomics unite Cryptomycota and microsporidia.</title>
        <authorList>
            <person name="James T.Y."/>
            <person name="Pelin A."/>
            <person name="Bonen L."/>
            <person name="Ahrendt S."/>
            <person name="Sain D."/>
            <person name="Corradi N."/>
            <person name="Stajich J.E."/>
        </authorList>
    </citation>
    <scope>NUCLEOTIDE SEQUENCE [LARGE SCALE GENOMIC DNA]</scope>
    <source>
        <strain evidence="1">CSF55</strain>
        <strain evidence="1">CSF55</strain>
    </source>
</reference>
<dbReference type="HOGENOM" id="CLU_1310731_0_0_1"/>
<keyword evidence="3" id="KW-1185">Reference proteome</keyword>
<accession>A0A075AYN8</accession>
<reference evidence="4" key="2">
    <citation type="journal article" date="2018" name="Nat. Microbiol.">
        <title>Leveraging single-cell genomics to expand the fungal tree of life.</title>
        <authorList>
            <person name="Ahrendt S.R."/>
            <person name="Quandt C.A."/>
            <person name="Ciobanu D."/>
            <person name="Clum A."/>
            <person name="Salamov A."/>
            <person name="Andreopoulos B."/>
            <person name="Cheng J.F."/>
            <person name="Woyke T."/>
            <person name="Pelin A."/>
            <person name="Henrissat B."/>
            <person name="Reynolds N.K."/>
            <person name="Benny G.L."/>
            <person name="Smith M.E."/>
            <person name="James T.Y."/>
            <person name="Grigoriev I.V."/>
        </authorList>
    </citation>
    <scope>NUCLEOTIDE SEQUENCE [LARGE SCALE GENOMIC DNA]</scope>
    <source>
        <strain evidence="4">CSF55</strain>
    </source>
</reference>
<organism evidence="1 3">
    <name type="scientific">Rozella allomycis (strain CSF55)</name>
    <dbReference type="NCBI Taxonomy" id="988480"/>
    <lineage>
        <taxon>Eukaryota</taxon>
        <taxon>Fungi</taxon>
        <taxon>Fungi incertae sedis</taxon>
        <taxon>Cryptomycota</taxon>
        <taxon>Cryptomycota incertae sedis</taxon>
        <taxon>Rozella</taxon>
    </lineage>
</organism>
<proteinExistence type="predicted"/>
<dbReference type="EMBL" id="ML005357">
    <property type="protein sequence ID" value="RKP18834.1"/>
    <property type="molecule type" value="Genomic_DNA"/>
</dbReference>